<dbReference type="InterPro" id="IPR050109">
    <property type="entry name" value="HTH-type_TetR-like_transc_reg"/>
</dbReference>
<dbReference type="InterPro" id="IPR036271">
    <property type="entry name" value="Tet_transcr_reg_TetR-rel_C_sf"/>
</dbReference>
<reference evidence="6 7" key="1">
    <citation type="submission" date="2017-05" db="EMBL/GenBank/DDBJ databases">
        <title>Biotechnological potential of actinobacteria isolated from South African environments.</title>
        <authorList>
            <person name="Le Roes-Hill M."/>
            <person name="Prins A."/>
            <person name="Durrell K.A."/>
        </authorList>
    </citation>
    <scope>NUCLEOTIDE SEQUENCE [LARGE SCALE GENOMIC DNA]</scope>
    <source>
        <strain evidence="6">BS2</strain>
    </source>
</reference>
<keyword evidence="3" id="KW-0804">Transcription</keyword>
<dbReference type="GO" id="GO:0003700">
    <property type="term" value="F:DNA-binding transcription factor activity"/>
    <property type="evidence" value="ECO:0007669"/>
    <property type="project" value="TreeGrafter"/>
</dbReference>
<sequence>MASERRGNRRRVAHSLEAVVDAAVQLLDESGEAALTFRALAARLGGGVGSVYWYVSNKDELLDRATDHVLEGVLTALDGIGADADPIDNIRTMAETLFAAIAERPWLAAYFMRNTTIQSNALLFYERLGQQVMRLDLSPRRCFHAVSAILGYVIGVAADLGQDPPPEVVEGMVAAGDHLRSIADQWRALDPADYPFMHYIVDEFDGHEDIEQFRAGLELLLAGLRLDADSPASDAR</sequence>
<protein>
    <submittedName>
        <fullName evidence="6">TetR family transcriptional regulator</fullName>
    </submittedName>
</protein>
<organism evidence="6 7">
    <name type="scientific">Gordonia lacunae</name>
    <dbReference type="NCBI Taxonomy" id="417102"/>
    <lineage>
        <taxon>Bacteria</taxon>
        <taxon>Bacillati</taxon>
        <taxon>Actinomycetota</taxon>
        <taxon>Actinomycetes</taxon>
        <taxon>Mycobacteriales</taxon>
        <taxon>Gordoniaceae</taxon>
        <taxon>Gordonia</taxon>
    </lineage>
</organism>
<gene>
    <name evidence="6" type="ORF">CA982_15435</name>
</gene>
<accession>A0A243Q8J7</accession>
<dbReference type="InterPro" id="IPR009057">
    <property type="entry name" value="Homeodomain-like_sf"/>
</dbReference>
<dbReference type="OrthoDB" id="4427109at2"/>
<evidence type="ECO:0000256" key="1">
    <source>
        <dbReference type="ARBA" id="ARBA00023015"/>
    </source>
</evidence>
<feature type="domain" description="HTH tetR-type" evidence="5">
    <location>
        <begin position="13"/>
        <end position="73"/>
    </location>
</feature>
<dbReference type="RefSeq" id="WP_086536172.1">
    <property type="nucleotide sequence ID" value="NZ_NGFO01000017.1"/>
</dbReference>
<evidence type="ECO:0000256" key="2">
    <source>
        <dbReference type="ARBA" id="ARBA00023125"/>
    </source>
</evidence>
<feature type="DNA-binding region" description="H-T-H motif" evidence="4">
    <location>
        <begin position="36"/>
        <end position="55"/>
    </location>
</feature>
<dbReference type="Pfam" id="PF02909">
    <property type="entry name" value="TetR_C_1"/>
    <property type="match status" value="1"/>
</dbReference>
<dbReference type="InterPro" id="IPR004111">
    <property type="entry name" value="Repressor_TetR_C"/>
</dbReference>
<keyword evidence="1" id="KW-0805">Transcription regulation</keyword>
<dbReference type="AlphaFoldDB" id="A0A243Q8J7"/>
<dbReference type="PANTHER" id="PTHR30055">
    <property type="entry name" value="HTH-TYPE TRANSCRIPTIONAL REGULATOR RUTR"/>
    <property type="match status" value="1"/>
</dbReference>
<dbReference type="EMBL" id="NGFO01000017">
    <property type="protein sequence ID" value="OUC77835.1"/>
    <property type="molecule type" value="Genomic_DNA"/>
</dbReference>
<name>A0A243Q8J7_9ACTN</name>
<dbReference type="SUPFAM" id="SSF46689">
    <property type="entry name" value="Homeodomain-like"/>
    <property type="match status" value="1"/>
</dbReference>
<dbReference type="Pfam" id="PF00440">
    <property type="entry name" value="TetR_N"/>
    <property type="match status" value="1"/>
</dbReference>
<dbReference type="GO" id="GO:0045892">
    <property type="term" value="P:negative regulation of DNA-templated transcription"/>
    <property type="evidence" value="ECO:0007669"/>
    <property type="project" value="InterPro"/>
</dbReference>
<proteinExistence type="predicted"/>
<dbReference type="PRINTS" id="PR00455">
    <property type="entry name" value="HTHTETR"/>
</dbReference>
<dbReference type="STRING" id="417102.CA982_15435"/>
<dbReference type="Gene3D" id="1.10.10.60">
    <property type="entry name" value="Homeodomain-like"/>
    <property type="match status" value="1"/>
</dbReference>
<evidence type="ECO:0000313" key="7">
    <source>
        <dbReference type="Proteomes" id="UP000194632"/>
    </source>
</evidence>
<evidence type="ECO:0000256" key="4">
    <source>
        <dbReference type="PROSITE-ProRule" id="PRU00335"/>
    </source>
</evidence>
<keyword evidence="2 4" id="KW-0238">DNA-binding</keyword>
<dbReference type="Gene3D" id="1.10.357.10">
    <property type="entry name" value="Tetracycline Repressor, domain 2"/>
    <property type="match status" value="1"/>
</dbReference>
<dbReference type="InterPro" id="IPR001647">
    <property type="entry name" value="HTH_TetR"/>
</dbReference>
<evidence type="ECO:0000256" key="3">
    <source>
        <dbReference type="ARBA" id="ARBA00023163"/>
    </source>
</evidence>
<comment type="caution">
    <text evidence="6">The sequence shown here is derived from an EMBL/GenBank/DDBJ whole genome shotgun (WGS) entry which is preliminary data.</text>
</comment>
<evidence type="ECO:0000313" key="6">
    <source>
        <dbReference type="EMBL" id="OUC77835.1"/>
    </source>
</evidence>
<dbReference type="Proteomes" id="UP000194632">
    <property type="component" value="Unassembled WGS sequence"/>
</dbReference>
<dbReference type="PANTHER" id="PTHR30055:SF151">
    <property type="entry name" value="TRANSCRIPTIONAL REGULATORY PROTEIN"/>
    <property type="match status" value="1"/>
</dbReference>
<dbReference type="PROSITE" id="PS50977">
    <property type="entry name" value="HTH_TETR_2"/>
    <property type="match status" value="1"/>
</dbReference>
<evidence type="ECO:0000259" key="5">
    <source>
        <dbReference type="PROSITE" id="PS50977"/>
    </source>
</evidence>
<keyword evidence="7" id="KW-1185">Reference proteome</keyword>
<dbReference type="SUPFAM" id="SSF48498">
    <property type="entry name" value="Tetracyclin repressor-like, C-terminal domain"/>
    <property type="match status" value="1"/>
</dbReference>
<dbReference type="GO" id="GO:0000976">
    <property type="term" value="F:transcription cis-regulatory region binding"/>
    <property type="evidence" value="ECO:0007669"/>
    <property type="project" value="TreeGrafter"/>
</dbReference>